<gene>
    <name evidence="2" type="ORF">L596_029367</name>
</gene>
<dbReference type="EMBL" id="AZBU02000012">
    <property type="protein sequence ID" value="TKR59735.1"/>
    <property type="molecule type" value="Genomic_DNA"/>
</dbReference>
<sequence length="146" mass="16841">MLMTERRNVEAKSEMELKRMQKEMSSKDQVIEDLKETVDRLEKKLWEKGSSAQGPQNAPEAEQFETAPSTPVAAAPLPIRFRQSPPPPRLASRRTDVRFHSNPAIPVMRDPEIHGYTADEVRHSLAVPVRERLKFFEHIAEYQMSF</sequence>
<protein>
    <submittedName>
        <fullName evidence="2">Uncharacterized protein</fullName>
    </submittedName>
</protein>
<dbReference type="Proteomes" id="UP000298663">
    <property type="component" value="Unassembled WGS sequence"/>
</dbReference>
<organism evidence="2 3">
    <name type="scientific">Steinernema carpocapsae</name>
    <name type="common">Entomopathogenic nematode</name>
    <dbReference type="NCBI Taxonomy" id="34508"/>
    <lineage>
        <taxon>Eukaryota</taxon>
        <taxon>Metazoa</taxon>
        <taxon>Ecdysozoa</taxon>
        <taxon>Nematoda</taxon>
        <taxon>Chromadorea</taxon>
        <taxon>Rhabditida</taxon>
        <taxon>Tylenchina</taxon>
        <taxon>Panagrolaimomorpha</taxon>
        <taxon>Strongyloidoidea</taxon>
        <taxon>Steinernematidae</taxon>
        <taxon>Steinernema</taxon>
    </lineage>
</organism>
<keyword evidence="3" id="KW-1185">Reference proteome</keyword>
<comment type="caution">
    <text evidence="2">The sequence shown here is derived from an EMBL/GenBank/DDBJ whole genome shotgun (WGS) entry which is preliminary data.</text>
</comment>
<dbReference type="OrthoDB" id="9942268at2759"/>
<dbReference type="STRING" id="34508.A0A4V5ZXN8"/>
<accession>A0A4V5ZXN8</accession>
<evidence type="ECO:0000256" key="1">
    <source>
        <dbReference type="SAM" id="MobiDB-lite"/>
    </source>
</evidence>
<reference evidence="2 3" key="1">
    <citation type="journal article" date="2015" name="Genome Biol.">
        <title>Comparative genomics of Steinernema reveals deeply conserved gene regulatory networks.</title>
        <authorList>
            <person name="Dillman A.R."/>
            <person name="Macchietto M."/>
            <person name="Porter C.F."/>
            <person name="Rogers A."/>
            <person name="Williams B."/>
            <person name="Antoshechkin I."/>
            <person name="Lee M.M."/>
            <person name="Goodwin Z."/>
            <person name="Lu X."/>
            <person name="Lewis E.E."/>
            <person name="Goodrich-Blair H."/>
            <person name="Stock S.P."/>
            <person name="Adams B.J."/>
            <person name="Sternberg P.W."/>
            <person name="Mortazavi A."/>
        </authorList>
    </citation>
    <scope>NUCLEOTIDE SEQUENCE [LARGE SCALE GENOMIC DNA]</scope>
    <source>
        <strain evidence="2 3">ALL</strain>
    </source>
</reference>
<dbReference type="AlphaFoldDB" id="A0A4V5ZXN8"/>
<reference evidence="2 3" key="2">
    <citation type="journal article" date="2019" name="G3 (Bethesda)">
        <title>Hybrid Assembly of the Genome of the Entomopathogenic Nematode Steinernema carpocapsae Identifies the X-Chromosome.</title>
        <authorList>
            <person name="Serra L."/>
            <person name="Macchietto M."/>
            <person name="Macias-Munoz A."/>
            <person name="McGill C.J."/>
            <person name="Rodriguez I.M."/>
            <person name="Rodriguez B."/>
            <person name="Murad R."/>
            <person name="Mortazavi A."/>
        </authorList>
    </citation>
    <scope>NUCLEOTIDE SEQUENCE [LARGE SCALE GENOMIC DNA]</scope>
    <source>
        <strain evidence="2 3">ALL</strain>
    </source>
</reference>
<feature type="region of interest" description="Disordered" evidence="1">
    <location>
        <begin position="1"/>
        <end position="29"/>
    </location>
</feature>
<feature type="region of interest" description="Disordered" evidence="1">
    <location>
        <begin position="45"/>
        <end position="108"/>
    </location>
</feature>
<evidence type="ECO:0000313" key="2">
    <source>
        <dbReference type="EMBL" id="TKR59735.1"/>
    </source>
</evidence>
<evidence type="ECO:0000313" key="3">
    <source>
        <dbReference type="Proteomes" id="UP000298663"/>
    </source>
</evidence>
<proteinExistence type="predicted"/>
<name>A0A4V5ZXN8_STECR</name>